<dbReference type="RefSeq" id="WP_308711342.1">
    <property type="nucleotide sequence ID" value="NZ_JAVHUY010000004.1"/>
</dbReference>
<feature type="transmembrane region" description="Helical" evidence="7">
    <location>
        <begin position="556"/>
        <end position="577"/>
    </location>
</feature>
<feature type="transmembrane region" description="Helical" evidence="7">
    <location>
        <begin position="832"/>
        <end position="860"/>
    </location>
</feature>
<evidence type="ECO:0000256" key="7">
    <source>
        <dbReference type="SAM" id="Phobius"/>
    </source>
</evidence>
<evidence type="ECO:0000256" key="5">
    <source>
        <dbReference type="ARBA" id="ARBA00023136"/>
    </source>
</evidence>
<feature type="transmembrane region" description="Helical" evidence="7">
    <location>
        <begin position="378"/>
        <end position="404"/>
    </location>
</feature>
<protein>
    <submittedName>
        <fullName evidence="9">ABC transporter permease</fullName>
    </submittedName>
</protein>
<gene>
    <name evidence="9" type="ORF">RB614_05970</name>
</gene>
<evidence type="ECO:0000256" key="1">
    <source>
        <dbReference type="ARBA" id="ARBA00004651"/>
    </source>
</evidence>
<keyword evidence="4 7" id="KW-1133">Transmembrane helix</keyword>
<evidence type="ECO:0000256" key="6">
    <source>
        <dbReference type="SAM" id="MobiDB-lite"/>
    </source>
</evidence>
<keyword evidence="5 7" id="KW-0472">Membrane</keyword>
<feature type="transmembrane region" description="Helical" evidence="7">
    <location>
        <begin position="509"/>
        <end position="535"/>
    </location>
</feature>
<dbReference type="InterPro" id="IPR003838">
    <property type="entry name" value="ABC3_permease_C"/>
</dbReference>
<feature type="transmembrane region" description="Helical" evidence="7">
    <location>
        <begin position="786"/>
        <end position="811"/>
    </location>
</feature>
<evidence type="ECO:0000313" key="10">
    <source>
        <dbReference type="Proteomes" id="UP001230908"/>
    </source>
</evidence>
<accession>A0ABU0ZAI0</accession>
<evidence type="ECO:0000256" key="2">
    <source>
        <dbReference type="ARBA" id="ARBA00022475"/>
    </source>
</evidence>
<organism evidence="9 10">
    <name type="scientific">Phytohabitans maris</name>
    <dbReference type="NCBI Taxonomy" id="3071409"/>
    <lineage>
        <taxon>Bacteria</taxon>
        <taxon>Bacillati</taxon>
        <taxon>Actinomycetota</taxon>
        <taxon>Actinomycetes</taxon>
        <taxon>Micromonosporales</taxon>
        <taxon>Micromonosporaceae</taxon>
    </lineage>
</organism>
<evidence type="ECO:0000313" key="9">
    <source>
        <dbReference type="EMBL" id="MDQ7904068.1"/>
    </source>
</evidence>
<feature type="transmembrane region" description="Helical" evidence="7">
    <location>
        <begin position="410"/>
        <end position="436"/>
    </location>
</feature>
<dbReference type="Proteomes" id="UP001230908">
    <property type="component" value="Unassembled WGS sequence"/>
</dbReference>
<dbReference type="EMBL" id="JAVHUY010000004">
    <property type="protein sequence ID" value="MDQ7904068.1"/>
    <property type="molecule type" value="Genomic_DNA"/>
</dbReference>
<keyword evidence="10" id="KW-1185">Reference proteome</keyword>
<feature type="transmembrane region" description="Helical" evidence="7">
    <location>
        <begin position="880"/>
        <end position="902"/>
    </location>
</feature>
<feature type="transmembrane region" description="Helical" evidence="7">
    <location>
        <begin position="457"/>
        <end position="477"/>
    </location>
</feature>
<comment type="caution">
    <text evidence="9">The sequence shown here is derived from an EMBL/GenBank/DDBJ whole genome shotgun (WGS) entry which is preliminary data.</text>
</comment>
<feature type="region of interest" description="Disordered" evidence="6">
    <location>
        <begin position="148"/>
        <end position="167"/>
    </location>
</feature>
<reference evidence="9 10" key="1">
    <citation type="submission" date="2023-08" db="EMBL/GenBank/DDBJ databases">
        <title>Phytohabitans sansha sp. nov., isolated from marine sediment.</title>
        <authorList>
            <person name="Zhao Y."/>
            <person name="Yi K."/>
        </authorList>
    </citation>
    <scope>NUCLEOTIDE SEQUENCE [LARGE SCALE GENOMIC DNA]</scope>
    <source>
        <strain evidence="9 10">ZYX-F-186</strain>
    </source>
</reference>
<dbReference type="Pfam" id="PF02687">
    <property type="entry name" value="FtsX"/>
    <property type="match status" value="1"/>
</dbReference>
<name>A0ABU0ZAI0_9ACTN</name>
<keyword evidence="3 7" id="KW-0812">Transmembrane</keyword>
<proteinExistence type="predicted"/>
<keyword evidence="2" id="KW-1003">Cell membrane</keyword>
<feature type="transmembrane region" description="Helical" evidence="7">
    <location>
        <begin position="337"/>
        <end position="358"/>
    </location>
</feature>
<evidence type="ECO:0000256" key="4">
    <source>
        <dbReference type="ARBA" id="ARBA00022989"/>
    </source>
</evidence>
<evidence type="ECO:0000259" key="8">
    <source>
        <dbReference type="Pfam" id="PF02687"/>
    </source>
</evidence>
<sequence>MIRPALHRPSVRGRARADAGPLLLVAAVVAVVTLLAGAAPPLLRATADDAVRDAARTAGRDGDVLAHARWEYDDAPDGGRIRAPRLAEDVDDFRERATEALDPGLRAVLRPPVAVVTSPTLKVTEGTAPRTFRLAYLVDGRGPHSQTRVTWVAGSPPAPSVPPERESLTVPYGGPPWPVQIGLSEVDAAELGVRPGDRIPLVDEFRRAKDVQVSGVFRAEDSGDPTWRLAPWLLRPVAGADGVGTTRLGGLLSPGSLPDARLAFDQDELDRAVRFSPEPGALDSGTAEAVTGTLVTLKATSGASSVQDTSLKWETQLDLVLREVQTRVNAASAQASVLLAAVLTGAVLVLLLAADLLARRRTQPLAAARQRGTGLPDLAAELLVESAAVALVAAGVGLALARLVAPGVSWWWAVPVALAAAAAGPGFGTLHAARATRDRRAPANRAARRWLAQTRQLRGAAVEVAVLVAAAAALVALHQRGILPAPAGGAAGPWSTSDGEAALPSSAPALGAVAGALALLRLLPAGTRAALRWALRSRRPLAAFGAARAAATASHALPPLAMVAAAALAAFALTLGATADRGLADGAWRTVGADARLDANPAAGVDMRALAGRVAASPGVRQAVAAQVVDGARVTTESALVTPRLVVVDAAAFRRLLATTPLPDAPDLARLGPAGPGGVPALVRSGDGSLRPGMRLRLPRDGDAEAVPLTAVGTAPAVGGTGDVVVVDAAALTAAGVPVVPNTVWVTGPGTARAVAAGTDGVDTVLRAGVLHERRGAPLTAGLLRLAWTSAAVLLALGLLGLALGAAEGAPERWQTLSRLRTLGLRLREARWVAAGELLPPVAVAAIGGPLLGVLLAYLTAGPLALRVVVGAEGDPPVAVPWWGIAPLAAAFLAAVAVVVPVEAAVRRRRRLGEVLRAGAG</sequence>
<comment type="subcellular location">
    <subcellularLocation>
        <location evidence="1">Cell membrane</location>
        <topology evidence="1">Multi-pass membrane protein</topology>
    </subcellularLocation>
</comment>
<feature type="domain" description="ABC3 transporter permease C-terminal" evidence="8">
    <location>
        <begin position="791"/>
        <end position="900"/>
    </location>
</feature>
<evidence type="ECO:0000256" key="3">
    <source>
        <dbReference type="ARBA" id="ARBA00022692"/>
    </source>
</evidence>